<proteinExistence type="predicted"/>
<dbReference type="InterPro" id="IPR000884">
    <property type="entry name" value="TSP1_rpt"/>
</dbReference>
<dbReference type="EMBL" id="LT969429">
    <property type="protein sequence ID" value="SOV12289.1"/>
    <property type="molecule type" value="Genomic_DNA"/>
</dbReference>
<evidence type="ECO:0000256" key="2">
    <source>
        <dbReference type="ARBA" id="ARBA00022475"/>
    </source>
</evidence>
<dbReference type="Gene3D" id="3.40.50.410">
    <property type="entry name" value="von Willebrand factor, type A domain"/>
    <property type="match status" value="1"/>
</dbReference>
<feature type="compositionally biased region" description="Low complexity" evidence="3">
    <location>
        <begin position="713"/>
        <end position="731"/>
    </location>
</feature>
<dbReference type="Pfam" id="PF00092">
    <property type="entry name" value="VWA"/>
    <property type="match status" value="1"/>
</dbReference>
<keyword evidence="4" id="KW-1133">Transmembrane helix</keyword>
<dbReference type="Pfam" id="PF00090">
    <property type="entry name" value="TSP_1"/>
    <property type="match status" value="1"/>
</dbReference>
<dbReference type="Proteomes" id="UP000831156">
    <property type="component" value="Chromosome 6"/>
</dbReference>
<evidence type="ECO:0000256" key="4">
    <source>
        <dbReference type="SAM" id="Phobius"/>
    </source>
</evidence>
<keyword evidence="2" id="KW-1003">Cell membrane</keyword>
<evidence type="ECO:0000256" key="3">
    <source>
        <dbReference type="SAM" id="MobiDB-lite"/>
    </source>
</evidence>
<feature type="region of interest" description="Disordered" evidence="3">
    <location>
        <begin position="876"/>
        <end position="966"/>
    </location>
</feature>
<evidence type="ECO:0000313" key="8">
    <source>
        <dbReference type="Proteomes" id="UP000831156"/>
    </source>
</evidence>
<feature type="signal peptide" evidence="5">
    <location>
        <begin position="1"/>
        <end position="23"/>
    </location>
</feature>
<dbReference type="SMART" id="SM00327">
    <property type="entry name" value="VWA"/>
    <property type="match status" value="1"/>
</dbReference>
<evidence type="ECO:0000256" key="5">
    <source>
        <dbReference type="SAM" id="SignalP"/>
    </source>
</evidence>
<protein>
    <submittedName>
        <fullName evidence="7">TRAP-like protein</fullName>
    </submittedName>
</protein>
<keyword evidence="4" id="KW-0472">Membrane</keyword>
<organism evidence="7 8">
    <name type="scientific">Plasmodium gaboni</name>
    <dbReference type="NCBI Taxonomy" id="647221"/>
    <lineage>
        <taxon>Eukaryota</taxon>
        <taxon>Sar</taxon>
        <taxon>Alveolata</taxon>
        <taxon>Apicomplexa</taxon>
        <taxon>Aconoidasida</taxon>
        <taxon>Haemosporida</taxon>
        <taxon>Plasmodiidae</taxon>
        <taxon>Plasmodium</taxon>
        <taxon>Plasmodium (Laverania)</taxon>
    </lineage>
</organism>
<comment type="subcellular location">
    <subcellularLocation>
        <location evidence="1">Cell membrane</location>
    </subcellularLocation>
</comment>
<dbReference type="InterPro" id="IPR036465">
    <property type="entry name" value="vWFA_dom_sf"/>
</dbReference>
<dbReference type="Gene3D" id="2.20.100.10">
    <property type="entry name" value="Thrombospondin type-1 (TSP1) repeat"/>
    <property type="match status" value="1"/>
</dbReference>
<accession>A0ABY1UJK5</accession>
<feature type="compositionally biased region" description="Acidic residues" evidence="3">
    <location>
        <begin position="882"/>
        <end position="919"/>
    </location>
</feature>
<dbReference type="InterPro" id="IPR002035">
    <property type="entry name" value="VWF_A"/>
</dbReference>
<keyword evidence="5" id="KW-0732">Signal</keyword>
<feature type="compositionally biased region" description="Basic and acidic residues" evidence="3">
    <location>
        <begin position="556"/>
        <end position="571"/>
    </location>
</feature>
<dbReference type="InterPro" id="IPR036383">
    <property type="entry name" value="TSP1_rpt_sf"/>
</dbReference>
<keyword evidence="4" id="KW-0812">Transmembrane</keyword>
<dbReference type="PROSITE" id="PS50234">
    <property type="entry name" value="VWFA"/>
    <property type="match status" value="1"/>
</dbReference>
<feature type="compositionally biased region" description="Acidic residues" evidence="3">
    <location>
        <begin position="588"/>
        <end position="615"/>
    </location>
</feature>
<feature type="compositionally biased region" description="Basic and acidic residues" evidence="3">
    <location>
        <begin position="953"/>
        <end position="966"/>
    </location>
</feature>
<evidence type="ECO:0000313" key="7">
    <source>
        <dbReference type="EMBL" id="SOV12289.1"/>
    </source>
</evidence>
<reference evidence="7" key="1">
    <citation type="submission" date="2016-09" db="EMBL/GenBank/DDBJ databases">
        <authorList>
            <consortium name="Pathogen Informatics"/>
            <person name="Sun Q."/>
            <person name="Inoue M."/>
        </authorList>
    </citation>
    <scope>NUCLEOTIDE SEQUENCE</scope>
</reference>
<dbReference type="SUPFAM" id="SSF53300">
    <property type="entry name" value="vWA-like"/>
    <property type="match status" value="1"/>
</dbReference>
<feature type="domain" description="VWFA" evidence="6">
    <location>
        <begin position="331"/>
        <end position="520"/>
    </location>
</feature>
<keyword evidence="8" id="KW-1185">Reference proteome</keyword>
<name>A0ABY1UJK5_9APIC</name>
<feature type="region of interest" description="Disordered" evidence="3">
    <location>
        <begin position="713"/>
        <end position="736"/>
    </location>
</feature>
<dbReference type="SUPFAM" id="SSF82895">
    <property type="entry name" value="TSP-1 type 1 repeat"/>
    <property type="match status" value="1"/>
</dbReference>
<feature type="region of interest" description="Disordered" evidence="3">
    <location>
        <begin position="533"/>
        <end position="615"/>
    </location>
</feature>
<evidence type="ECO:0000256" key="1">
    <source>
        <dbReference type="ARBA" id="ARBA00004236"/>
    </source>
</evidence>
<sequence length="1330" mass="154912">MKIVCPLLCLAFFLLTLLNVTRCDKLISKLTKHGDLDLVLLYDIGLVDDAENNHLNSLENISELGKNLLVKSNKNITLSYITYDDINVDLRIESRNNDKVDNTNKFNKYKKYNNNSDNNIEEFQDEVLGTKLKSSYKNSAHLKALNYIGLKHFYNSEKESIKMVIMFMNTDGDYNMSDNRSSNYHAELNSIHYLFDRKNIILNIITKVAFKNYCHYIQQIGSNTNELLKCVLKNSFYNKSALTYEIGKYYDDISINAICHGWSQWSQCSVTCNMGYHFIKRDSLGYIKNSKSGLYKRKGRSCLEQRHLIIQECFNTSCDHSLDICDNLYMDISILLDDSSYITLESWNKYIIPFVRKFITHFNINHNQINFSLTTYSNHTYNWFDFSNLLSKDKDKLLTYLEYFKFNFGSSTKDIKQAIKYMNDHVLNTNYQRKDAKKVMIIINSGEVDNKTVMLLPDILKNIKDTHNIQVYSICINNQNVENCKKLSTHSMENDGSNYSYSFSNASDLRYNMFGIQKNICRNVVGKVRRKLRSSANMERGGNGDEEKNSSIAQKEQSESDNKTDERKEKGNMSTSNEHNISVRINDVDDVDDVDVDDVHDDDDVDVDDDVHDDDDIITHDNIRTYDDPVSQDNSTFENQNFMGRKKYDSKYTSKLSINSLGNINESNDNHNNYDYYDDDLLNQNKGFLKKNSIILKSLYNLNEDYVNNNINNNDNSSSTSRSGNNNCGNNDIPHFKNMRKYNSETNIPSCSKNNKSSNGKLLNRLYNMLFRKKKKYRIKNIDKDSKKKVDKFIQNIKLLNDNNDDNNKIDEKNIEIQFDTLLDGIFDFLQDYDNSSLSTFNDSILDDDCVYFLNARSCGFSLSNLPTCDKVNVESEIGGERDDDDDDEDDNDEDDEDDNDYDGDDDSDDNDDNNDNGDDQSNNNNNNDNNNNDGDDDQSNHNNNNNNNNNNNEHDAGDDNNEKGNDYISQYNLILKDKSHNDNNYMTNEHEQRMGGEKQENMDILSNEEDNISSKHNNDLQRVKRSLDFPENFIKDNYEKTKDIHISKKEEDNENNNSKVHINSQSKEENKNIVDNTIPCSNKNINEEDNDINNSIKIPNIGIFDKSKINCRNKKASKFDQIKRFNDKIKRFNDKINNYNNPLITNLENKNEDINVPKNNDDEKQKRFLPIIKNDYPKETGEKYENNVIYEENNKIDINNNDMHNKDVEKLYKDKNSHHIKNKYDKDNLTENNEVMQRYSKDNDEDDEEYEHWHGHQYDTKYTPVYKYAASFTLAAILFLGLSLYYINNRKGNQIINAKASNDFPVYTNVKEVSCKEQNIETMNEMQWQ</sequence>
<feature type="compositionally biased region" description="Low complexity" evidence="3">
    <location>
        <begin position="941"/>
        <end position="952"/>
    </location>
</feature>
<gene>
    <name evidence="7" type="ORF">PGABG01_0615300</name>
</gene>
<evidence type="ECO:0000259" key="6">
    <source>
        <dbReference type="PROSITE" id="PS50234"/>
    </source>
</evidence>
<feature type="transmembrane region" description="Helical" evidence="4">
    <location>
        <begin position="1269"/>
        <end position="1288"/>
    </location>
</feature>
<feature type="compositionally biased region" description="Low complexity" evidence="3">
    <location>
        <begin position="920"/>
        <end position="933"/>
    </location>
</feature>
<feature type="region of interest" description="Disordered" evidence="3">
    <location>
        <begin position="1048"/>
        <end position="1069"/>
    </location>
</feature>
<feature type="chain" id="PRO_5046878698" evidence="5">
    <location>
        <begin position="24"/>
        <end position="1330"/>
    </location>
</feature>
<dbReference type="PROSITE" id="PS50092">
    <property type="entry name" value="TSP1"/>
    <property type="match status" value="1"/>
</dbReference>
<dbReference type="CDD" id="cd01450">
    <property type="entry name" value="vWFA_subfamily_ECM"/>
    <property type="match status" value="1"/>
</dbReference>